<dbReference type="EMBL" id="JAHWGI010000382">
    <property type="protein sequence ID" value="KAK3914476.1"/>
    <property type="molecule type" value="Genomic_DNA"/>
</dbReference>
<dbReference type="PROSITE" id="PS51257">
    <property type="entry name" value="PROKAR_LIPOPROTEIN"/>
    <property type="match status" value="1"/>
</dbReference>
<dbReference type="AlphaFoldDB" id="A0AAE1H581"/>
<name>A0AAE1H581_9NEOP</name>
<keyword evidence="2" id="KW-1185">Reference proteome</keyword>
<comment type="caution">
    <text evidence="1">The sequence shown here is derived from an EMBL/GenBank/DDBJ whole genome shotgun (WGS) entry which is preliminary data.</text>
</comment>
<organism evidence="1 2">
    <name type="scientific">Frankliniella fusca</name>
    <dbReference type="NCBI Taxonomy" id="407009"/>
    <lineage>
        <taxon>Eukaryota</taxon>
        <taxon>Metazoa</taxon>
        <taxon>Ecdysozoa</taxon>
        <taxon>Arthropoda</taxon>
        <taxon>Hexapoda</taxon>
        <taxon>Insecta</taxon>
        <taxon>Pterygota</taxon>
        <taxon>Neoptera</taxon>
        <taxon>Paraneoptera</taxon>
        <taxon>Thysanoptera</taxon>
        <taxon>Terebrantia</taxon>
        <taxon>Thripoidea</taxon>
        <taxon>Thripidae</taxon>
        <taxon>Frankliniella</taxon>
    </lineage>
</organism>
<accession>A0AAE1H581</accession>
<gene>
    <name evidence="1" type="ORF">KUF71_023877</name>
</gene>
<evidence type="ECO:0000313" key="1">
    <source>
        <dbReference type="EMBL" id="KAK3914476.1"/>
    </source>
</evidence>
<sequence>MDQIRIMTSADTEVFGGFAAVSGLAVSCAKTKAIPLGTWDPAEFPLPFDYVDNCRILDVIFARTVPDMMNLTWTKVVSAANAVVHANYGRTLNLVQKRQQPLVVGWLWAGSFFRVPFRLVCAPRSAGGLGLLHPYWKAQSLFIGRWLACLVQDSGSFAGTILEVLADKWPLTGDASSCQIPDSVIHYREYFKSRKDRVLALPLDEGVQRVGDDRKAIDLQLAVHVVVHSGLRTKDHLTELL</sequence>
<reference evidence="1" key="1">
    <citation type="submission" date="2021-07" db="EMBL/GenBank/DDBJ databases">
        <authorList>
            <person name="Catto M.A."/>
            <person name="Jacobson A."/>
            <person name="Kennedy G."/>
            <person name="Labadie P."/>
            <person name="Hunt B.G."/>
            <person name="Srinivasan R."/>
        </authorList>
    </citation>
    <scope>NUCLEOTIDE SEQUENCE</scope>
    <source>
        <strain evidence="1">PL_HMW_Pooled</strain>
        <tissue evidence="1">Head</tissue>
    </source>
</reference>
<evidence type="ECO:0000313" key="2">
    <source>
        <dbReference type="Proteomes" id="UP001219518"/>
    </source>
</evidence>
<dbReference type="Proteomes" id="UP001219518">
    <property type="component" value="Unassembled WGS sequence"/>
</dbReference>
<proteinExistence type="predicted"/>
<reference evidence="1" key="2">
    <citation type="journal article" date="2023" name="BMC Genomics">
        <title>Pest status, molecular evolution, and epigenetic factors derived from the genome assembly of Frankliniella fusca, a thysanopteran phytovirus vector.</title>
        <authorList>
            <person name="Catto M.A."/>
            <person name="Labadie P.E."/>
            <person name="Jacobson A.L."/>
            <person name="Kennedy G.G."/>
            <person name="Srinivasan R."/>
            <person name="Hunt B.G."/>
        </authorList>
    </citation>
    <scope>NUCLEOTIDE SEQUENCE</scope>
    <source>
        <strain evidence="1">PL_HMW_Pooled</strain>
    </source>
</reference>
<protein>
    <submittedName>
        <fullName evidence="1">Innexin-2</fullName>
    </submittedName>
</protein>